<sequence length="173" mass="19719">MHFLGSCPTVETSSSNSSLYIKFCLSPRMSAADELKFEKEVDQIEAELGDDYLVRLLQCLTSSSPEANRGLLELHSECQNVVSKYPPMRTDDEKPKKRTQSQGTMRHEIHEFLGEVSNATPPRHHRVQTNVSATQATNYADETNKFADSAEHPQKHRNMKLSRVFLSYSFLKR</sequence>
<evidence type="ECO:0000313" key="2">
    <source>
        <dbReference type="EMBL" id="ETN82078.1"/>
    </source>
</evidence>
<reference evidence="3" key="1">
    <citation type="journal article" date="2014" name="Nat. Genet.">
        <title>Genome of the human hookworm Necator americanus.</title>
        <authorList>
            <person name="Tang Y.T."/>
            <person name="Gao X."/>
            <person name="Rosa B.A."/>
            <person name="Abubucker S."/>
            <person name="Hallsworth-Pepin K."/>
            <person name="Martin J."/>
            <person name="Tyagi R."/>
            <person name="Heizer E."/>
            <person name="Zhang X."/>
            <person name="Bhonagiri-Palsikar V."/>
            <person name="Minx P."/>
            <person name="Warren W.C."/>
            <person name="Wang Q."/>
            <person name="Zhan B."/>
            <person name="Hotez P.J."/>
            <person name="Sternberg P.W."/>
            <person name="Dougall A."/>
            <person name="Gaze S.T."/>
            <person name="Mulvenna J."/>
            <person name="Sotillo J."/>
            <person name="Ranganathan S."/>
            <person name="Rabelo E.M."/>
            <person name="Wilson R.K."/>
            <person name="Felgner P.L."/>
            <person name="Bethony J."/>
            <person name="Hawdon J.M."/>
            <person name="Gasser R.B."/>
            <person name="Loukas A."/>
            <person name="Mitreva M."/>
        </authorList>
    </citation>
    <scope>NUCLEOTIDE SEQUENCE [LARGE SCALE GENOMIC DNA]</scope>
</reference>
<evidence type="ECO:0000256" key="1">
    <source>
        <dbReference type="SAM" id="MobiDB-lite"/>
    </source>
</evidence>
<name>W2TJV1_NECAM</name>
<dbReference type="EMBL" id="KI658576">
    <property type="protein sequence ID" value="ETN82078.1"/>
    <property type="molecule type" value="Genomic_DNA"/>
</dbReference>
<organism evidence="2 3">
    <name type="scientific">Necator americanus</name>
    <name type="common">Human hookworm</name>
    <dbReference type="NCBI Taxonomy" id="51031"/>
    <lineage>
        <taxon>Eukaryota</taxon>
        <taxon>Metazoa</taxon>
        <taxon>Ecdysozoa</taxon>
        <taxon>Nematoda</taxon>
        <taxon>Chromadorea</taxon>
        <taxon>Rhabditida</taxon>
        <taxon>Rhabditina</taxon>
        <taxon>Rhabditomorpha</taxon>
        <taxon>Strongyloidea</taxon>
        <taxon>Ancylostomatidae</taxon>
        <taxon>Bunostominae</taxon>
        <taxon>Necator</taxon>
    </lineage>
</organism>
<keyword evidence="3" id="KW-1185">Reference proteome</keyword>
<accession>W2TJV1</accession>
<dbReference type="KEGG" id="nai:NECAME_08177"/>
<proteinExistence type="predicted"/>
<dbReference type="AlphaFoldDB" id="W2TJV1"/>
<dbReference type="Proteomes" id="UP000053676">
    <property type="component" value="Unassembled WGS sequence"/>
</dbReference>
<gene>
    <name evidence="2" type="ORF">NECAME_08177</name>
</gene>
<protein>
    <submittedName>
        <fullName evidence="2">Uncharacterized protein</fullName>
    </submittedName>
</protein>
<evidence type="ECO:0000313" key="3">
    <source>
        <dbReference type="Proteomes" id="UP000053676"/>
    </source>
</evidence>
<dbReference type="OrthoDB" id="5808318at2759"/>
<feature type="region of interest" description="Disordered" evidence="1">
    <location>
        <begin position="85"/>
        <end position="104"/>
    </location>
</feature>